<dbReference type="Proteomes" id="UP000807504">
    <property type="component" value="Unassembled WGS sequence"/>
</dbReference>
<proteinExistence type="predicted"/>
<sequence length="174" mass="18210">MDRRGGRGSAKSVLRIKDIDYAWDAGASVDRVVAHGIKGRVGSGSYSFSGGEDKLPGAVSAGAVRLTMSNSGWVDVGEGDRLGMIRWLFAARGKGELVGGGRVSGGGAGGRCVRVRVMGFRGCRLRRREWGVDARVGFEGSAGDRNTEGVCGFGKNGGSRWKGVEKDGRSSGQE</sequence>
<evidence type="ECO:0000313" key="2">
    <source>
        <dbReference type="Proteomes" id="UP000807504"/>
    </source>
</evidence>
<dbReference type="AlphaFoldDB" id="A0A8T0G0Q1"/>
<organism evidence="1 2">
    <name type="scientific">Argiope bruennichi</name>
    <name type="common">Wasp spider</name>
    <name type="synonym">Aranea bruennichi</name>
    <dbReference type="NCBI Taxonomy" id="94029"/>
    <lineage>
        <taxon>Eukaryota</taxon>
        <taxon>Metazoa</taxon>
        <taxon>Ecdysozoa</taxon>
        <taxon>Arthropoda</taxon>
        <taxon>Chelicerata</taxon>
        <taxon>Arachnida</taxon>
        <taxon>Araneae</taxon>
        <taxon>Araneomorphae</taxon>
        <taxon>Entelegynae</taxon>
        <taxon>Araneoidea</taxon>
        <taxon>Araneidae</taxon>
        <taxon>Argiope</taxon>
    </lineage>
</organism>
<keyword evidence="2" id="KW-1185">Reference proteome</keyword>
<reference evidence="1" key="1">
    <citation type="journal article" date="2020" name="bioRxiv">
        <title>Chromosome-level reference genome of the European wasp spider Argiope bruennichi: a resource for studies on range expansion and evolutionary adaptation.</title>
        <authorList>
            <person name="Sheffer M.M."/>
            <person name="Hoppe A."/>
            <person name="Krehenwinkel H."/>
            <person name="Uhl G."/>
            <person name="Kuss A.W."/>
            <person name="Jensen L."/>
            <person name="Jensen C."/>
            <person name="Gillespie R.G."/>
            <person name="Hoff K.J."/>
            <person name="Prost S."/>
        </authorList>
    </citation>
    <scope>NUCLEOTIDE SEQUENCE</scope>
</reference>
<name>A0A8T0G0Q1_ARGBR</name>
<reference evidence="1" key="2">
    <citation type="submission" date="2020-06" db="EMBL/GenBank/DDBJ databases">
        <authorList>
            <person name="Sheffer M."/>
        </authorList>
    </citation>
    <scope>NUCLEOTIDE SEQUENCE</scope>
</reference>
<dbReference type="EMBL" id="JABXBU010000001">
    <property type="protein sequence ID" value="KAF8796095.1"/>
    <property type="molecule type" value="Genomic_DNA"/>
</dbReference>
<protein>
    <submittedName>
        <fullName evidence="1">Uncharacterized protein</fullName>
    </submittedName>
</protein>
<gene>
    <name evidence="1" type="ORF">HNY73_000516</name>
</gene>
<comment type="caution">
    <text evidence="1">The sequence shown here is derived from an EMBL/GenBank/DDBJ whole genome shotgun (WGS) entry which is preliminary data.</text>
</comment>
<evidence type="ECO:0000313" key="1">
    <source>
        <dbReference type="EMBL" id="KAF8796095.1"/>
    </source>
</evidence>
<accession>A0A8T0G0Q1</accession>